<proteinExistence type="predicted"/>
<accession>A0A2C5Z232</accession>
<reference evidence="3 4" key="1">
    <citation type="submission" date="2017-06" db="EMBL/GenBank/DDBJ databases">
        <title>Ant-infecting Ophiocordyceps genomes reveal a high diversity of potential behavioral manipulation genes and a possible major role for enterotoxins.</title>
        <authorList>
            <person name="De Bekker C."/>
            <person name="Evans H.C."/>
            <person name="Brachmann A."/>
            <person name="Hughes D.P."/>
        </authorList>
    </citation>
    <scope>NUCLEOTIDE SEQUENCE [LARGE SCALE GENOMIC DNA]</scope>
    <source>
        <strain evidence="3 4">1348a</strain>
    </source>
</reference>
<sequence>MRRIVLLLLVLLGTAVAEEDLDVNDHKELIYKMKTTSDPWARGQHRFVAYGATMFSRPNCTGWIDKGPYTNFGCNDRCYFASGAMSVMLEGDYYRWFPRFVGMFFWRASWTDALWAKRLFPGVKWGSEQDGPMVFSYDFSECRPDAIMDRVTIPNGASAICYTFTKPVYSFNLKLQRLCDYQAELSDGGAQKKPRKGVMFDEGDEMLGDEAWSGDGPKMDGRPAPPNEVDVPGENDTYARPPHMHGGTGPGLGMRRWTLGEHGDWGREEREAREREAKESLARERESRRYDPRELMGGGMRQQMSQDIKNEVLQQRFFDDWMRPEWEEDKTDALTQAYSRAPGVIWGDMSRDQVGFWGTKWEKHAPGNAAKKTYEAAVLGYAQCKKCYKETKKQMEVAFEVAEEAVMAGIEETMERETKESRKEKRLRKEARRRRRADRARFGRRGRGGKRWLDGVEAADGGNTMAKGPWTKTKPQWKRWA</sequence>
<evidence type="ECO:0000313" key="4">
    <source>
        <dbReference type="Proteomes" id="UP000224854"/>
    </source>
</evidence>
<keyword evidence="4" id="KW-1185">Reference proteome</keyword>
<feature type="region of interest" description="Disordered" evidence="1">
    <location>
        <begin position="413"/>
        <end position="481"/>
    </location>
</feature>
<gene>
    <name evidence="3" type="ORF">CDD82_5569</name>
</gene>
<feature type="region of interest" description="Disordered" evidence="1">
    <location>
        <begin position="211"/>
        <end position="289"/>
    </location>
</feature>
<protein>
    <submittedName>
        <fullName evidence="3">Uncharacterized protein</fullName>
    </submittedName>
</protein>
<evidence type="ECO:0000313" key="3">
    <source>
        <dbReference type="EMBL" id="PHH73251.1"/>
    </source>
</evidence>
<organism evidence="3 4">
    <name type="scientific">Ophiocordyceps australis</name>
    <dbReference type="NCBI Taxonomy" id="1399860"/>
    <lineage>
        <taxon>Eukaryota</taxon>
        <taxon>Fungi</taxon>
        <taxon>Dikarya</taxon>
        <taxon>Ascomycota</taxon>
        <taxon>Pezizomycotina</taxon>
        <taxon>Sordariomycetes</taxon>
        <taxon>Hypocreomycetidae</taxon>
        <taxon>Hypocreales</taxon>
        <taxon>Ophiocordycipitaceae</taxon>
        <taxon>Ophiocordyceps</taxon>
    </lineage>
</organism>
<dbReference type="EMBL" id="NJEU01000519">
    <property type="protein sequence ID" value="PHH73251.1"/>
    <property type="molecule type" value="Genomic_DNA"/>
</dbReference>
<keyword evidence="2" id="KW-0732">Signal</keyword>
<evidence type="ECO:0000256" key="1">
    <source>
        <dbReference type="SAM" id="MobiDB-lite"/>
    </source>
</evidence>
<dbReference type="Proteomes" id="UP000224854">
    <property type="component" value="Unassembled WGS sequence"/>
</dbReference>
<dbReference type="AlphaFoldDB" id="A0A2C5Z232"/>
<feature type="compositionally biased region" description="Basic and acidic residues" evidence="1">
    <location>
        <begin position="258"/>
        <end position="289"/>
    </location>
</feature>
<comment type="caution">
    <text evidence="3">The sequence shown here is derived from an EMBL/GenBank/DDBJ whole genome shotgun (WGS) entry which is preliminary data.</text>
</comment>
<feature type="compositionally biased region" description="Basic and acidic residues" evidence="1">
    <location>
        <begin position="413"/>
        <end position="423"/>
    </location>
</feature>
<dbReference type="OrthoDB" id="10373191at2759"/>
<evidence type="ECO:0000256" key="2">
    <source>
        <dbReference type="SAM" id="SignalP"/>
    </source>
</evidence>
<name>A0A2C5Z232_9HYPO</name>
<feature type="signal peptide" evidence="2">
    <location>
        <begin position="1"/>
        <end position="17"/>
    </location>
</feature>
<feature type="compositionally biased region" description="Basic residues" evidence="1">
    <location>
        <begin position="424"/>
        <end position="450"/>
    </location>
</feature>
<feature type="chain" id="PRO_5012474156" evidence="2">
    <location>
        <begin position="18"/>
        <end position="481"/>
    </location>
</feature>